<feature type="domain" description="Spore germination GerAC-like C-terminal" evidence="8">
    <location>
        <begin position="226"/>
        <end position="364"/>
    </location>
</feature>
<dbReference type="AlphaFoldDB" id="A0A927CB66"/>
<evidence type="ECO:0000259" key="9">
    <source>
        <dbReference type="Pfam" id="PF25198"/>
    </source>
</evidence>
<comment type="caution">
    <text evidence="10">The sequence shown here is derived from an EMBL/GenBank/DDBJ whole genome shotgun (WGS) entry which is preliminary data.</text>
</comment>
<dbReference type="InterPro" id="IPR057336">
    <property type="entry name" value="GerAC_N"/>
</dbReference>
<dbReference type="PANTHER" id="PTHR35789:SF1">
    <property type="entry name" value="SPORE GERMINATION PROTEIN B3"/>
    <property type="match status" value="1"/>
</dbReference>
<dbReference type="InterPro" id="IPR046953">
    <property type="entry name" value="Spore_GerAC-like_C"/>
</dbReference>
<evidence type="ECO:0000313" key="11">
    <source>
        <dbReference type="Proteomes" id="UP000639396"/>
    </source>
</evidence>
<evidence type="ECO:0000256" key="5">
    <source>
        <dbReference type="ARBA" id="ARBA00023136"/>
    </source>
</evidence>
<evidence type="ECO:0000256" key="6">
    <source>
        <dbReference type="ARBA" id="ARBA00023139"/>
    </source>
</evidence>
<evidence type="ECO:0000259" key="8">
    <source>
        <dbReference type="Pfam" id="PF05504"/>
    </source>
</evidence>
<evidence type="ECO:0000256" key="2">
    <source>
        <dbReference type="ARBA" id="ARBA00007886"/>
    </source>
</evidence>
<dbReference type="EMBL" id="JACXJA010000020">
    <property type="protein sequence ID" value="MBD2863453.1"/>
    <property type="molecule type" value="Genomic_DNA"/>
</dbReference>
<dbReference type="NCBIfam" id="TIGR02887">
    <property type="entry name" value="spore_ger_x_C"/>
    <property type="match status" value="1"/>
</dbReference>
<dbReference type="InterPro" id="IPR038501">
    <property type="entry name" value="Spore_GerAC_C_sf"/>
</dbReference>
<dbReference type="GO" id="GO:0016020">
    <property type="term" value="C:membrane"/>
    <property type="evidence" value="ECO:0007669"/>
    <property type="project" value="UniProtKB-SubCell"/>
</dbReference>
<keyword evidence="4" id="KW-0732">Signal</keyword>
<keyword evidence="6" id="KW-0564">Palmitate</keyword>
<organism evidence="10 11">
    <name type="scientific">Paenibacillus oceani</name>
    <dbReference type="NCBI Taxonomy" id="2772510"/>
    <lineage>
        <taxon>Bacteria</taxon>
        <taxon>Bacillati</taxon>
        <taxon>Bacillota</taxon>
        <taxon>Bacilli</taxon>
        <taxon>Bacillales</taxon>
        <taxon>Paenibacillaceae</taxon>
        <taxon>Paenibacillus</taxon>
    </lineage>
</organism>
<comment type="subcellular location">
    <subcellularLocation>
        <location evidence="1">Membrane</location>
        <topology evidence="1">Lipid-anchor</topology>
    </subcellularLocation>
</comment>
<dbReference type="Proteomes" id="UP000639396">
    <property type="component" value="Unassembled WGS sequence"/>
</dbReference>
<sequence>MRPPARSRIRRPLLFLQAVLLLLLSGCWDAKEIQDVAYVSAIGVDYEDQLYRVYVQLISFGNVAKTEGATVGTAQKAPIWVGTGVGQSLNEAFFDLYGTSQLRLFWGHVTSLVYSERFIRKGLNELIDLVNRYREIRYTKWVFGTSEPIDKLFATSPLFNLTPLSSILHQPGEPFRQNSVVVPLQSQRFISLFNEPAETVLLPRLELHKGNWKMEQKPLGMLRMHGAFAFAGGKFVGTVQHESFTGLRWLHPETIRTPLHVYKNGELVAALVMNKPKPRLECSARPSEGQVKCRLRLTVHGSINELSADIGLSALEHEAAAAIENQIRDAYQAGVKQKLDLLQIGNTLYKKQPAQWHELFADQFPLNEQSLESIQVQAHILFTGKYKNQAAR</sequence>
<evidence type="ECO:0000256" key="3">
    <source>
        <dbReference type="ARBA" id="ARBA00022544"/>
    </source>
</evidence>
<dbReference type="PROSITE" id="PS51257">
    <property type="entry name" value="PROKAR_LIPOPROTEIN"/>
    <property type="match status" value="1"/>
</dbReference>
<dbReference type="Gene3D" id="3.30.300.210">
    <property type="entry name" value="Nutrient germinant receptor protein C, domain 3"/>
    <property type="match status" value="1"/>
</dbReference>
<keyword evidence="5" id="KW-0472">Membrane</keyword>
<gene>
    <name evidence="10" type="ORF">IDH45_15780</name>
</gene>
<feature type="domain" description="Spore germination protein N-terminal" evidence="9">
    <location>
        <begin position="29"/>
        <end position="206"/>
    </location>
</feature>
<dbReference type="Pfam" id="PF05504">
    <property type="entry name" value="Spore_GerAC"/>
    <property type="match status" value="1"/>
</dbReference>
<dbReference type="RefSeq" id="WP_190929086.1">
    <property type="nucleotide sequence ID" value="NZ_JACXJA010000020.1"/>
</dbReference>
<evidence type="ECO:0000256" key="4">
    <source>
        <dbReference type="ARBA" id="ARBA00022729"/>
    </source>
</evidence>
<proteinExistence type="inferred from homology"/>
<reference evidence="10" key="1">
    <citation type="submission" date="2020-09" db="EMBL/GenBank/DDBJ databases">
        <title>A novel bacterium of genus Paenibacillus, isolated from South China Sea.</title>
        <authorList>
            <person name="Huang H."/>
            <person name="Mo K."/>
            <person name="Hu Y."/>
        </authorList>
    </citation>
    <scope>NUCLEOTIDE SEQUENCE</scope>
    <source>
        <strain evidence="10">IB182363</strain>
    </source>
</reference>
<accession>A0A927CB66</accession>
<comment type="similarity">
    <text evidence="2">Belongs to the GerABKC lipoprotein family.</text>
</comment>
<evidence type="ECO:0000256" key="7">
    <source>
        <dbReference type="ARBA" id="ARBA00023288"/>
    </source>
</evidence>
<name>A0A927CB66_9BACL</name>
<evidence type="ECO:0000256" key="1">
    <source>
        <dbReference type="ARBA" id="ARBA00004635"/>
    </source>
</evidence>
<keyword evidence="11" id="KW-1185">Reference proteome</keyword>
<dbReference type="GO" id="GO:0009847">
    <property type="term" value="P:spore germination"/>
    <property type="evidence" value="ECO:0007669"/>
    <property type="project" value="InterPro"/>
</dbReference>
<dbReference type="Pfam" id="PF25198">
    <property type="entry name" value="Spore_GerAC_N"/>
    <property type="match status" value="1"/>
</dbReference>
<keyword evidence="7" id="KW-0449">Lipoprotein</keyword>
<evidence type="ECO:0000313" key="10">
    <source>
        <dbReference type="EMBL" id="MBD2863453.1"/>
    </source>
</evidence>
<dbReference type="InterPro" id="IPR008844">
    <property type="entry name" value="Spore_GerAC-like"/>
</dbReference>
<keyword evidence="3" id="KW-0309">Germination</keyword>
<protein>
    <submittedName>
        <fullName evidence="10">Ger(X)C family spore germination protein</fullName>
    </submittedName>
</protein>
<dbReference type="PANTHER" id="PTHR35789">
    <property type="entry name" value="SPORE GERMINATION PROTEIN B3"/>
    <property type="match status" value="1"/>
</dbReference>